<dbReference type="EMBL" id="KZ819396">
    <property type="protein sequence ID" value="PWN41272.1"/>
    <property type="molecule type" value="Genomic_DNA"/>
</dbReference>
<evidence type="ECO:0000313" key="3">
    <source>
        <dbReference type="Proteomes" id="UP000245783"/>
    </source>
</evidence>
<dbReference type="GeneID" id="37032589"/>
<evidence type="ECO:0000313" key="2">
    <source>
        <dbReference type="EMBL" id="PWN41272.1"/>
    </source>
</evidence>
<dbReference type="RefSeq" id="XP_025368432.1">
    <property type="nucleotide sequence ID" value="XM_025510719.1"/>
</dbReference>
<keyword evidence="3" id="KW-1185">Reference proteome</keyword>
<accession>A0A316VV10</accession>
<gene>
    <name evidence="2" type="ORF">IE81DRAFT_183104</name>
</gene>
<dbReference type="Proteomes" id="UP000245783">
    <property type="component" value="Unassembled WGS sequence"/>
</dbReference>
<dbReference type="InParanoid" id="A0A316VV10"/>
<name>A0A316VV10_9BASI</name>
<sequence>MSRPRGSGARLVDRSRFNQNVMRSRFWFWEGICRPAWFSPSCPPACTHPTPAYPAASTIDPATSSPVAALQQPGNRPTRTTLPPLLFSLITFFWSIFLRAHTGSQSRSRPTPPRARREVAVPL</sequence>
<evidence type="ECO:0000256" key="1">
    <source>
        <dbReference type="SAM" id="MobiDB-lite"/>
    </source>
</evidence>
<dbReference type="AlphaFoldDB" id="A0A316VV10"/>
<reference evidence="2 3" key="1">
    <citation type="journal article" date="2018" name="Mol. Biol. Evol.">
        <title>Broad Genomic Sampling Reveals a Smut Pathogenic Ancestry of the Fungal Clade Ustilaginomycotina.</title>
        <authorList>
            <person name="Kijpornyongpan T."/>
            <person name="Mondo S.J."/>
            <person name="Barry K."/>
            <person name="Sandor L."/>
            <person name="Lee J."/>
            <person name="Lipzen A."/>
            <person name="Pangilinan J."/>
            <person name="LaButti K."/>
            <person name="Hainaut M."/>
            <person name="Henrissat B."/>
            <person name="Grigoriev I.V."/>
            <person name="Spatafora J.W."/>
            <person name="Aime M.C."/>
        </authorList>
    </citation>
    <scope>NUCLEOTIDE SEQUENCE [LARGE SCALE GENOMIC DNA]</scope>
    <source>
        <strain evidence="2 3">MCA 4658</strain>
    </source>
</reference>
<proteinExistence type="predicted"/>
<feature type="region of interest" description="Disordered" evidence="1">
    <location>
        <begin position="102"/>
        <end position="123"/>
    </location>
</feature>
<organism evidence="2 3">
    <name type="scientific">Ceraceosorus guamensis</name>
    <dbReference type="NCBI Taxonomy" id="1522189"/>
    <lineage>
        <taxon>Eukaryota</taxon>
        <taxon>Fungi</taxon>
        <taxon>Dikarya</taxon>
        <taxon>Basidiomycota</taxon>
        <taxon>Ustilaginomycotina</taxon>
        <taxon>Exobasidiomycetes</taxon>
        <taxon>Ceraceosorales</taxon>
        <taxon>Ceraceosoraceae</taxon>
        <taxon>Ceraceosorus</taxon>
    </lineage>
</organism>
<protein>
    <submittedName>
        <fullName evidence="2">Uncharacterized protein</fullName>
    </submittedName>
</protein>